<feature type="compositionally biased region" description="Low complexity" evidence="1">
    <location>
        <begin position="13"/>
        <end position="22"/>
    </location>
</feature>
<evidence type="ECO:0000313" key="2">
    <source>
        <dbReference type="EMBL" id="CAB1460434.1"/>
    </source>
</evidence>
<reference evidence="2" key="1">
    <citation type="submission" date="2020-03" db="EMBL/GenBank/DDBJ databases">
        <authorList>
            <person name="Weist P."/>
        </authorList>
    </citation>
    <scope>NUCLEOTIDE SEQUENCE</scope>
</reference>
<evidence type="ECO:0000256" key="1">
    <source>
        <dbReference type="SAM" id="MobiDB-lite"/>
    </source>
</evidence>
<dbReference type="AlphaFoldDB" id="A0A9N7W293"/>
<dbReference type="EMBL" id="CADEAL010004478">
    <property type="protein sequence ID" value="CAB1460434.1"/>
    <property type="molecule type" value="Genomic_DNA"/>
</dbReference>
<feature type="compositionally biased region" description="Polar residues" evidence="1">
    <location>
        <begin position="79"/>
        <end position="99"/>
    </location>
</feature>
<protein>
    <submittedName>
        <fullName evidence="2">Uncharacterized protein</fullName>
    </submittedName>
</protein>
<evidence type="ECO:0000313" key="3">
    <source>
        <dbReference type="Proteomes" id="UP001153269"/>
    </source>
</evidence>
<gene>
    <name evidence="2" type="ORF">PLEPLA_LOCUS48285</name>
</gene>
<organism evidence="2 3">
    <name type="scientific">Pleuronectes platessa</name>
    <name type="common">European plaice</name>
    <dbReference type="NCBI Taxonomy" id="8262"/>
    <lineage>
        <taxon>Eukaryota</taxon>
        <taxon>Metazoa</taxon>
        <taxon>Chordata</taxon>
        <taxon>Craniata</taxon>
        <taxon>Vertebrata</taxon>
        <taxon>Euteleostomi</taxon>
        <taxon>Actinopterygii</taxon>
        <taxon>Neopterygii</taxon>
        <taxon>Teleostei</taxon>
        <taxon>Neoteleostei</taxon>
        <taxon>Acanthomorphata</taxon>
        <taxon>Carangaria</taxon>
        <taxon>Pleuronectiformes</taxon>
        <taxon>Pleuronectoidei</taxon>
        <taxon>Pleuronectidae</taxon>
        <taxon>Pleuronectes</taxon>
    </lineage>
</organism>
<feature type="region of interest" description="Disordered" evidence="1">
    <location>
        <begin position="1"/>
        <end position="24"/>
    </location>
</feature>
<keyword evidence="3" id="KW-1185">Reference proteome</keyword>
<feature type="region of interest" description="Disordered" evidence="1">
    <location>
        <begin position="70"/>
        <end position="99"/>
    </location>
</feature>
<proteinExistence type="predicted"/>
<sequence length="152" mass="17353">MQSLGNQQHQHHQQQQQQQQQHPVRAVVEPEPTFLIYVSCWSPPGGFKSLWWPPLWTQPQPRTRTLYREAPGRCESRTGTRATSRSILTQQPEDASASTVAAPGFVSGIIRRGFKSTESPLRTRACTIFPPGLLRGFRYKTRRSASVREEIR</sequence>
<comment type="caution">
    <text evidence="2">The sequence shown here is derived from an EMBL/GenBank/DDBJ whole genome shotgun (WGS) entry which is preliminary data.</text>
</comment>
<accession>A0A9N7W293</accession>
<dbReference type="Proteomes" id="UP001153269">
    <property type="component" value="Unassembled WGS sequence"/>
</dbReference>
<name>A0A9N7W293_PLEPL</name>